<sequence>MVPSLDVNDIHASERGNLQAQLLSAVKNCQSRFGCRTEIATELDPYVGTLCNCLEAVLSHGLKSIEKKNSAIKHVTELVLGAGSKYTIWDVTQTLLTSHERERYEMLRQVWTDRGRARAWIRSAINERSLERYLSAYIVSPALPNFYEDWAFVRNLEYAAILPNMSAGLSTILFALSIDRPELNHSSPDGLHGDAVKNEQIIEVPVPVPEKRKNDGKKNKKATKIISFGDDTAEDKLEPRQKEITALIQSCSPAENHNQSNDSLDDIECAEEATGALCDLDLSNSDTDTKTDNNSANYNLSSGLRPLNNSNVGELTPVQVTEETHSSEDSLSVPSFSEEGDPTTMGNTNVDQNISSIGSVAAKDNLQKEYDTLVSKLEQVQESNELLNSQLTQLTKQSQQKQAQLETKIQELNRENELLKHQLRKYVSAVQLLKQDGHDFEGEELYQQKLVQVAEMHGELMELNDRLQRNLITKESVIRRLYLELEALRGPLGPTEIDVSTQIISLWVPSVFLTGSPKQHHVYQVHLRIANEEWNVYRRYSQFYILHKQTKKQYPIISAFQFPPKKTIGNKDTKFVEERRIKLQHYLRRLLNHIVANNTSLSSAPNKLLLTSIVPFFGEPNNSPTQQRHNNVRPFPPRSTNTPQYSGL</sequence>
<feature type="compositionally biased region" description="Polar residues" evidence="2">
    <location>
        <begin position="638"/>
        <end position="648"/>
    </location>
</feature>
<dbReference type="Gene3D" id="1.20.58.900">
    <property type="match status" value="1"/>
</dbReference>
<dbReference type="CDD" id="cd17689">
    <property type="entry name" value="RUN_SNX29"/>
    <property type="match status" value="1"/>
</dbReference>
<evidence type="ECO:0000256" key="2">
    <source>
        <dbReference type="SAM" id="MobiDB-lite"/>
    </source>
</evidence>
<dbReference type="SMART" id="SM00312">
    <property type="entry name" value="PX"/>
    <property type="match status" value="1"/>
</dbReference>
<feature type="coiled-coil region" evidence="1">
    <location>
        <begin position="363"/>
        <end position="429"/>
    </location>
</feature>
<dbReference type="SMART" id="SM00593">
    <property type="entry name" value="RUN"/>
    <property type="match status" value="1"/>
</dbReference>
<dbReference type="Pfam" id="PF00787">
    <property type="entry name" value="PX"/>
    <property type="match status" value="1"/>
</dbReference>
<evidence type="ECO:0000259" key="4">
    <source>
        <dbReference type="PROSITE" id="PS50826"/>
    </source>
</evidence>
<dbReference type="PROSITE" id="PS50195">
    <property type="entry name" value="PX"/>
    <property type="match status" value="1"/>
</dbReference>
<feature type="region of interest" description="Disordered" evidence="2">
    <location>
        <begin position="280"/>
        <end position="351"/>
    </location>
</feature>
<dbReference type="SUPFAM" id="SSF64268">
    <property type="entry name" value="PX domain"/>
    <property type="match status" value="1"/>
</dbReference>
<dbReference type="PANTHER" id="PTHR47194:SF3">
    <property type="entry name" value="SORTING NEXIN 29"/>
    <property type="match status" value="1"/>
</dbReference>
<name>A0AAW1D703_9HEMI</name>
<dbReference type="PROSITE" id="PS50826">
    <property type="entry name" value="RUN"/>
    <property type="match status" value="1"/>
</dbReference>
<dbReference type="Pfam" id="PF02759">
    <property type="entry name" value="RUN"/>
    <property type="match status" value="1"/>
</dbReference>
<evidence type="ECO:0000256" key="1">
    <source>
        <dbReference type="SAM" id="Coils"/>
    </source>
</evidence>
<feature type="region of interest" description="Disordered" evidence="2">
    <location>
        <begin position="620"/>
        <end position="648"/>
    </location>
</feature>
<evidence type="ECO:0000259" key="3">
    <source>
        <dbReference type="PROSITE" id="PS50195"/>
    </source>
</evidence>
<reference evidence="5 6" key="1">
    <citation type="submission" date="2022-12" db="EMBL/GenBank/DDBJ databases">
        <title>Chromosome-level genome assembly of true bugs.</title>
        <authorList>
            <person name="Ma L."/>
            <person name="Li H."/>
        </authorList>
    </citation>
    <scope>NUCLEOTIDE SEQUENCE [LARGE SCALE GENOMIC DNA]</scope>
    <source>
        <strain evidence="5">Lab_2022b</strain>
    </source>
</reference>
<gene>
    <name evidence="5" type="ORF">O3M35_010961</name>
</gene>
<dbReference type="AlphaFoldDB" id="A0AAW1D703"/>
<keyword evidence="1" id="KW-0175">Coiled coil</keyword>
<comment type="caution">
    <text evidence="5">The sequence shown here is derived from an EMBL/GenBank/DDBJ whole genome shotgun (WGS) entry which is preliminary data.</text>
</comment>
<dbReference type="GO" id="GO:0035091">
    <property type="term" value="F:phosphatidylinositol binding"/>
    <property type="evidence" value="ECO:0007669"/>
    <property type="project" value="InterPro"/>
</dbReference>
<dbReference type="EMBL" id="JAPXFL010000007">
    <property type="protein sequence ID" value="KAK9504687.1"/>
    <property type="molecule type" value="Genomic_DNA"/>
</dbReference>
<feature type="domain" description="PX" evidence="3">
    <location>
        <begin position="501"/>
        <end position="624"/>
    </location>
</feature>
<evidence type="ECO:0000313" key="5">
    <source>
        <dbReference type="EMBL" id="KAK9504687.1"/>
    </source>
</evidence>
<dbReference type="InterPro" id="IPR036871">
    <property type="entry name" value="PX_dom_sf"/>
</dbReference>
<protein>
    <recommendedName>
        <fullName evidence="7">Sorting nexin-29</fullName>
    </recommendedName>
</protein>
<evidence type="ECO:0000313" key="6">
    <source>
        <dbReference type="Proteomes" id="UP001461498"/>
    </source>
</evidence>
<dbReference type="PANTHER" id="PTHR47194">
    <property type="entry name" value="SORTING NEXIN-29-RELATED"/>
    <property type="match status" value="1"/>
</dbReference>
<dbReference type="InterPro" id="IPR047329">
    <property type="entry name" value="RUN_SNX29"/>
</dbReference>
<accession>A0AAW1D703</accession>
<feature type="compositionally biased region" description="Polar residues" evidence="2">
    <location>
        <begin position="620"/>
        <end position="629"/>
    </location>
</feature>
<proteinExistence type="predicted"/>
<dbReference type="Proteomes" id="UP001461498">
    <property type="component" value="Unassembled WGS sequence"/>
</dbReference>
<dbReference type="InterPro" id="IPR037916">
    <property type="entry name" value="SNX29_PX"/>
</dbReference>
<dbReference type="InterPro" id="IPR037213">
    <property type="entry name" value="Run_dom_sf"/>
</dbReference>
<dbReference type="Gene3D" id="3.30.1520.10">
    <property type="entry name" value="Phox-like domain"/>
    <property type="match status" value="1"/>
</dbReference>
<feature type="compositionally biased region" description="Polar residues" evidence="2">
    <location>
        <begin position="282"/>
        <end position="321"/>
    </location>
</feature>
<dbReference type="InterPro" id="IPR001683">
    <property type="entry name" value="PX_dom"/>
</dbReference>
<dbReference type="InterPro" id="IPR004012">
    <property type="entry name" value="Run_dom"/>
</dbReference>
<organism evidence="5 6">
    <name type="scientific">Rhynocoris fuscipes</name>
    <dbReference type="NCBI Taxonomy" id="488301"/>
    <lineage>
        <taxon>Eukaryota</taxon>
        <taxon>Metazoa</taxon>
        <taxon>Ecdysozoa</taxon>
        <taxon>Arthropoda</taxon>
        <taxon>Hexapoda</taxon>
        <taxon>Insecta</taxon>
        <taxon>Pterygota</taxon>
        <taxon>Neoptera</taxon>
        <taxon>Paraneoptera</taxon>
        <taxon>Hemiptera</taxon>
        <taxon>Heteroptera</taxon>
        <taxon>Panheteroptera</taxon>
        <taxon>Cimicomorpha</taxon>
        <taxon>Reduviidae</taxon>
        <taxon>Harpactorinae</taxon>
        <taxon>Harpactorini</taxon>
        <taxon>Rhynocoris</taxon>
    </lineage>
</organism>
<dbReference type="SUPFAM" id="SSF140741">
    <property type="entry name" value="RUN domain-like"/>
    <property type="match status" value="1"/>
</dbReference>
<dbReference type="CDD" id="cd07277">
    <property type="entry name" value="PX_RUN"/>
    <property type="match status" value="1"/>
</dbReference>
<keyword evidence="6" id="KW-1185">Reference proteome</keyword>
<evidence type="ECO:0008006" key="7">
    <source>
        <dbReference type="Google" id="ProtNLM"/>
    </source>
</evidence>
<feature type="domain" description="RUN" evidence="4">
    <location>
        <begin position="41"/>
        <end position="181"/>
    </location>
</feature>